<dbReference type="OrthoDB" id="1436350at2759"/>
<dbReference type="AlphaFoldDB" id="A0A8X8DIE9"/>
<evidence type="ECO:0000313" key="1">
    <source>
        <dbReference type="EMBL" id="KAG6792471.1"/>
    </source>
</evidence>
<gene>
    <name evidence="1" type="ORF">POTOM_001621</name>
</gene>
<keyword evidence="2" id="KW-1185">Reference proteome</keyword>
<reference evidence="1" key="1">
    <citation type="journal article" date="2020" name="bioRxiv">
        <title>Hybrid origin of Populus tomentosa Carr. identified through genome sequencing and phylogenomic analysis.</title>
        <authorList>
            <person name="An X."/>
            <person name="Gao K."/>
            <person name="Chen Z."/>
            <person name="Li J."/>
            <person name="Yang X."/>
            <person name="Yang X."/>
            <person name="Zhou J."/>
            <person name="Guo T."/>
            <person name="Zhao T."/>
            <person name="Huang S."/>
            <person name="Miao D."/>
            <person name="Khan W.U."/>
            <person name="Rao P."/>
            <person name="Ye M."/>
            <person name="Lei B."/>
            <person name="Liao W."/>
            <person name="Wang J."/>
            <person name="Ji L."/>
            <person name="Li Y."/>
            <person name="Guo B."/>
            <person name="Mustafa N.S."/>
            <person name="Li S."/>
            <person name="Yun Q."/>
            <person name="Keller S.R."/>
            <person name="Mao J."/>
            <person name="Zhang R."/>
            <person name="Strauss S.H."/>
        </authorList>
    </citation>
    <scope>NUCLEOTIDE SEQUENCE</scope>
    <source>
        <strain evidence="1">GM15</strain>
        <tissue evidence="1">Leaf</tissue>
    </source>
</reference>
<dbReference type="EMBL" id="JAAWWB010000001">
    <property type="protein sequence ID" value="KAG6792471.1"/>
    <property type="molecule type" value="Genomic_DNA"/>
</dbReference>
<sequence>MSERNVVSGSAMLTGFLQTGAIKNDGKLFDEMPDRNVSSWNSITTGYCGSGLTREASYLFDRIGGLKNLVSLMVVISWNAHQALDYKKGACSHVTKRRSWVVEALTVSAFLAFLSDFDHPKVGIAQKPLYEKLFLVAIAQKPFYEKLLLYERAENFARMMPMIQGKNVTIYKRPSLSRQLASLWNAGKIKLVLEM</sequence>
<accession>A0A8X8DIE9</accession>
<protein>
    <recommendedName>
        <fullName evidence="3">Pentatricopeptide repeat-containing protein</fullName>
    </recommendedName>
</protein>
<organism evidence="1 2">
    <name type="scientific">Populus tomentosa</name>
    <name type="common">Chinese white poplar</name>
    <dbReference type="NCBI Taxonomy" id="118781"/>
    <lineage>
        <taxon>Eukaryota</taxon>
        <taxon>Viridiplantae</taxon>
        <taxon>Streptophyta</taxon>
        <taxon>Embryophyta</taxon>
        <taxon>Tracheophyta</taxon>
        <taxon>Spermatophyta</taxon>
        <taxon>Magnoliopsida</taxon>
        <taxon>eudicotyledons</taxon>
        <taxon>Gunneridae</taxon>
        <taxon>Pentapetalae</taxon>
        <taxon>rosids</taxon>
        <taxon>fabids</taxon>
        <taxon>Malpighiales</taxon>
        <taxon>Salicaceae</taxon>
        <taxon>Saliceae</taxon>
        <taxon>Populus</taxon>
    </lineage>
</organism>
<comment type="caution">
    <text evidence="1">The sequence shown here is derived from an EMBL/GenBank/DDBJ whole genome shotgun (WGS) entry which is preliminary data.</text>
</comment>
<dbReference type="Proteomes" id="UP000886885">
    <property type="component" value="Chromosome 1A"/>
</dbReference>
<evidence type="ECO:0000313" key="2">
    <source>
        <dbReference type="Proteomes" id="UP000886885"/>
    </source>
</evidence>
<evidence type="ECO:0008006" key="3">
    <source>
        <dbReference type="Google" id="ProtNLM"/>
    </source>
</evidence>
<name>A0A8X8DIE9_POPTO</name>
<proteinExistence type="predicted"/>